<accession>A0A9K3JU45</accession>
<name>A0A9K3JU45_HELAN</name>
<evidence type="ECO:0000313" key="1">
    <source>
        <dbReference type="EMBL" id="KAF5821387.1"/>
    </source>
</evidence>
<sequence length="61" mass="6977">MTVIENADGYYRTRVENFPCILLVPFRCKAIDNSSGSDPFVTVFCDTISIRCGPSIFRFHR</sequence>
<dbReference type="Gramene" id="mRNA:HanXRQr2_Chr01g0013411">
    <property type="protein sequence ID" value="CDS:HanXRQr2_Chr01g0013411.1"/>
    <property type="gene ID" value="HanXRQr2_Chr01g0013411"/>
</dbReference>
<dbReference type="Proteomes" id="UP000215914">
    <property type="component" value="Unassembled WGS sequence"/>
</dbReference>
<reference evidence="1" key="1">
    <citation type="journal article" date="2017" name="Nature">
        <title>The sunflower genome provides insights into oil metabolism, flowering and Asterid evolution.</title>
        <authorList>
            <person name="Badouin H."/>
            <person name="Gouzy J."/>
            <person name="Grassa C.J."/>
            <person name="Murat F."/>
            <person name="Staton S.E."/>
            <person name="Cottret L."/>
            <person name="Lelandais-Briere C."/>
            <person name="Owens G.L."/>
            <person name="Carrere S."/>
            <person name="Mayjonade B."/>
            <person name="Legrand L."/>
            <person name="Gill N."/>
            <person name="Kane N.C."/>
            <person name="Bowers J.E."/>
            <person name="Hubner S."/>
            <person name="Bellec A."/>
            <person name="Berard A."/>
            <person name="Berges H."/>
            <person name="Blanchet N."/>
            <person name="Boniface M.C."/>
            <person name="Brunel D."/>
            <person name="Catrice O."/>
            <person name="Chaidir N."/>
            <person name="Claudel C."/>
            <person name="Donnadieu C."/>
            <person name="Faraut T."/>
            <person name="Fievet G."/>
            <person name="Helmstetter N."/>
            <person name="King M."/>
            <person name="Knapp S.J."/>
            <person name="Lai Z."/>
            <person name="Le Paslier M.C."/>
            <person name="Lippi Y."/>
            <person name="Lorenzon L."/>
            <person name="Mandel J.R."/>
            <person name="Marage G."/>
            <person name="Marchand G."/>
            <person name="Marquand E."/>
            <person name="Bret-Mestries E."/>
            <person name="Morien E."/>
            <person name="Nambeesan S."/>
            <person name="Nguyen T."/>
            <person name="Pegot-Espagnet P."/>
            <person name="Pouilly N."/>
            <person name="Raftis F."/>
            <person name="Sallet E."/>
            <person name="Schiex T."/>
            <person name="Thomas J."/>
            <person name="Vandecasteele C."/>
            <person name="Vares D."/>
            <person name="Vear F."/>
            <person name="Vautrin S."/>
            <person name="Crespi M."/>
            <person name="Mangin B."/>
            <person name="Burke J.M."/>
            <person name="Salse J."/>
            <person name="Munos S."/>
            <person name="Vincourt P."/>
            <person name="Rieseberg L.H."/>
            <person name="Langlade N.B."/>
        </authorList>
    </citation>
    <scope>NUCLEOTIDE SEQUENCE</scope>
    <source>
        <tissue evidence="1">Leaves</tissue>
    </source>
</reference>
<protein>
    <submittedName>
        <fullName evidence="1">Uncharacterized protein</fullName>
    </submittedName>
</protein>
<gene>
    <name evidence="1" type="ORF">HanXRQr2_Chr01g0013411</name>
</gene>
<reference evidence="1" key="2">
    <citation type="submission" date="2020-06" db="EMBL/GenBank/DDBJ databases">
        <title>Helianthus annuus Genome sequencing and assembly Release 2.</title>
        <authorList>
            <person name="Gouzy J."/>
            <person name="Langlade N."/>
            <person name="Munos S."/>
        </authorList>
    </citation>
    <scope>NUCLEOTIDE SEQUENCE</scope>
    <source>
        <tissue evidence="1">Leaves</tissue>
    </source>
</reference>
<comment type="caution">
    <text evidence="1">The sequence shown here is derived from an EMBL/GenBank/DDBJ whole genome shotgun (WGS) entry which is preliminary data.</text>
</comment>
<proteinExistence type="predicted"/>
<dbReference type="AlphaFoldDB" id="A0A9K3JU45"/>
<organism evidence="1 2">
    <name type="scientific">Helianthus annuus</name>
    <name type="common">Common sunflower</name>
    <dbReference type="NCBI Taxonomy" id="4232"/>
    <lineage>
        <taxon>Eukaryota</taxon>
        <taxon>Viridiplantae</taxon>
        <taxon>Streptophyta</taxon>
        <taxon>Embryophyta</taxon>
        <taxon>Tracheophyta</taxon>
        <taxon>Spermatophyta</taxon>
        <taxon>Magnoliopsida</taxon>
        <taxon>eudicotyledons</taxon>
        <taxon>Gunneridae</taxon>
        <taxon>Pentapetalae</taxon>
        <taxon>asterids</taxon>
        <taxon>campanulids</taxon>
        <taxon>Asterales</taxon>
        <taxon>Asteraceae</taxon>
        <taxon>Asteroideae</taxon>
        <taxon>Heliantheae alliance</taxon>
        <taxon>Heliantheae</taxon>
        <taxon>Helianthus</taxon>
    </lineage>
</organism>
<keyword evidence="2" id="KW-1185">Reference proteome</keyword>
<evidence type="ECO:0000313" key="2">
    <source>
        <dbReference type="Proteomes" id="UP000215914"/>
    </source>
</evidence>
<dbReference type="EMBL" id="MNCJ02000316">
    <property type="protein sequence ID" value="KAF5821387.1"/>
    <property type="molecule type" value="Genomic_DNA"/>
</dbReference>